<dbReference type="InterPro" id="IPR006073">
    <property type="entry name" value="GTP-bd"/>
</dbReference>
<dbReference type="Pfam" id="PF05128">
    <property type="entry name" value="DUF697"/>
    <property type="match status" value="1"/>
</dbReference>
<dbReference type="GO" id="GO:0016020">
    <property type="term" value="C:membrane"/>
    <property type="evidence" value="ECO:0007669"/>
    <property type="project" value="UniProtKB-SubCell"/>
</dbReference>
<dbReference type="Pfam" id="PF01926">
    <property type="entry name" value="MMR_HSR1"/>
    <property type="match status" value="1"/>
</dbReference>
<dbReference type="InterPro" id="IPR005225">
    <property type="entry name" value="Small_GTP-bd"/>
</dbReference>
<comment type="subcellular location">
    <subcellularLocation>
        <location evidence="1">Membrane</location>
        <topology evidence="1">Multi-pass membrane protein</topology>
    </subcellularLocation>
</comment>
<dbReference type="EMBL" id="PVWO01000483">
    <property type="protein sequence ID" value="PSB46300.1"/>
    <property type="molecule type" value="Genomic_DNA"/>
</dbReference>
<dbReference type="InterPro" id="IPR021147">
    <property type="entry name" value="DUF697"/>
</dbReference>
<dbReference type="GO" id="GO:0030488">
    <property type="term" value="P:tRNA methylation"/>
    <property type="evidence" value="ECO:0007669"/>
    <property type="project" value="TreeGrafter"/>
</dbReference>
<dbReference type="SUPFAM" id="SSF52540">
    <property type="entry name" value="P-loop containing nucleoside triphosphate hydrolases"/>
    <property type="match status" value="1"/>
</dbReference>
<dbReference type="Gene3D" id="3.40.50.300">
    <property type="entry name" value="P-loop containing nucleotide triphosphate hydrolases"/>
    <property type="match status" value="1"/>
</dbReference>
<evidence type="ECO:0000256" key="1">
    <source>
        <dbReference type="ARBA" id="ARBA00004141"/>
    </source>
</evidence>
<evidence type="ECO:0000256" key="3">
    <source>
        <dbReference type="ARBA" id="ARBA00022741"/>
    </source>
</evidence>
<accession>A0A2T1FMR7</accession>
<dbReference type="GO" id="GO:0005525">
    <property type="term" value="F:GTP binding"/>
    <property type="evidence" value="ECO:0007669"/>
    <property type="project" value="UniProtKB-KW"/>
</dbReference>
<evidence type="ECO:0000313" key="10">
    <source>
        <dbReference type="Proteomes" id="UP000238937"/>
    </source>
</evidence>
<keyword evidence="3" id="KW-0547">Nucleotide-binding</keyword>
<dbReference type="CDD" id="cd00880">
    <property type="entry name" value="Era_like"/>
    <property type="match status" value="1"/>
</dbReference>
<organism evidence="9 10">
    <name type="scientific">Chamaesiphon polymorphus CCALA 037</name>
    <dbReference type="NCBI Taxonomy" id="2107692"/>
    <lineage>
        <taxon>Bacteria</taxon>
        <taxon>Bacillati</taxon>
        <taxon>Cyanobacteriota</taxon>
        <taxon>Cyanophyceae</taxon>
        <taxon>Gomontiellales</taxon>
        <taxon>Chamaesiphonaceae</taxon>
        <taxon>Chamaesiphon</taxon>
    </lineage>
</organism>
<protein>
    <submittedName>
        <fullName evidence="9">GTPase</fullName>
    </submittedName>
</protein>
<evidence type="ECO:0000256" key="4">
    <source>
        <dbReference type="ARBA" id="ARBA00022989"/>
    </source>
</evidence>
<dbReference type="InterPro" id="IPR027417">
    <property type="entry name" value="P-loop_NTPase"/>
</dbReference>
<dbReference type="GO" id="GO:0005737">
    <property type="term" value="C:cytoplasm"/>
    <property type="evidence" value="ECO:0007669"/>
    <property type="project" value="TreeGrafter"/>
</dbReference>
<sequence length="469" mass="51001">MSNPDPTTTDTTTAAPASLDIERARASLQQSLSRYAATKVGEVSPSLQSDLDTLAYTLTKLEQTSYSIAVFGMVSRGKSAVLNALMEKNILEIGPLNGVTRFPRSIRWSPDGIMQVDLIDTPGLDEIDGEARAKMAEEVVRQADLILFIIAGDITQLEYQALCELRQAHKPLLLVFNKSDLYPEQERQSIYQQLQNLSGDSASDELLQRLLSADEVVMVAADPTPIQVRIEYPDGTKKYEWEKPEPQIAPLKQKIQELIAREGRSLLAINALVQARSAEENLAKITLTNLRSEANALVWKFARYKAIAVAVNPIAIFDVLGGIFVDLLLIRSLAKLYNLPMTKYEVKKLFSGIVFSSASLLLGELATGLVFGVGKTAALIGGTFNWAILPGYLGAGAIQGAISGYGAYMVGRAAQTYLATGSTWGQLGANTVIKEILDRVDDATIISRLRDELLPTPPTPEAESEQVSG</sequence>
<keyword evidence="2 7" id="KW-0812">Transmembrane</keyword>
<evidence type="ECO:0000256" key="5">
    <source>
        <dbReference type="ARBA" id="ARBA00023134"/>
    </source>
</evidence>
<evidence type="ECO:0000259" key="8">
    <source>
        <dbReference type="Pfam" id="PF01926"/>
    </source>
</evidence>
<dbReference type="AlphaFoldDB" id="A0A2T1FMR7"/>
<comment type="caution">
    <text evidence="9">The sequence shown here is derived from an EMBL/GenBank/DDBJ whole genome shotgun (WGS) entry which is preliminary data.</text>
</comment>
<evidence type="ECO:0000256" key="6">
    <source>
        <dbReference type="ARBA" id="ARBA00023136"/>
    </source>
</evidence>
<reference evidence="9 10" key="1">
    <citation type="submission" date="2018-03" db="EMBL/GenBank/DDBJ databases">
        <title>The ancient ancestry and fast evolution of plastids.</title>
        <authorList>
            <person name="Moore K.R."/>
            <person name="Magnabosco C."/>
            <person name="Momper L."/>
            <person name="Gold D.A."/>
            <person name="Bosak T."/>
            <person name="Fournier G.P."/>
        </authorList>
    </citation>
    <scope>NUCLEOTIDE SEQUENCE [LARGE SCALE GENOMIC DNA]</scope>
    <source>
        <strain evidence="9 10">CCALA 037</strain>
    </source>
</reference>
<dbReference type="PANTHER" id="PTHR42714">
    <property type="entry name" value="TRNA MODIFICATION GTPASE GTPBP3"/>
    <property type="match status" value="1"/>
</dbReference>
<gene>
    <name evidence="9" type="ORF">C7B77_24865</name>
</gene>
<dbReference type="NCBIfam" id="TIGR00231">
    <property type="entry name" value="small_GTP"/>
    <property type="match status" value="1"/>
</dbReference>
<name>A0A2T1FMR7_9CYAN</name>
<keyword evidence="6 7" id="KW-0472">Membrane</keyword>
<evidence type="ECO:0000256" key="7">
    <source>
        <dbReference type="SAM" id="Phobius"/>
    </source>
</evidence>
<keyword evidence="5" id="KW-0342">GTP-binding</keyword>
<dbReference type="PANTHER" id="PTHR42714:SF6">
    <property type="entry name" value="TRANSLATION INITIATION FACTOR IF-2"/>
    <property type="match status" value="1"/>
</dbReference>
<keyword evidence="4 7" id="KW-1133">Transmembrane helix</keyword>
<feature type="transmembrane region" description="Helical" evidence="7">
    <location>
        <begin position="349"/>
        <end position="374"/>
    </location>
</feature>
<evidence type="ECO:0000313" key="9">
    <source>
        <dbReference type="EMBL" id="PSB46300.1"/>
    </source>
</evidence>
<feature type="transmembrane region" description="Helical" evidence="7">
    <location>
        <begin position="306"/>
        <end position="329"/>
    </location>
</feature>
<dbReference type="GO" id="GO:0002098">
    <property type="term" value="P:tRNA wobble uridine modification"/>
    <property type="evidence" value="ECO:0007669"/>
    <property type="project" value="TreeGrafter"/>
</dbReference>
<keyword evidence="10" id="KW-1185">Reference proteome</keyword>
<dbReference type="Proteomes" id="UP000238937">
    <property type="component" value="Unassembled WGS sequence"/>
</dbReference>
<dbReference type="RefSeq" id="WP_106311257.1">
    <property type="nucleotide sequence ID" value="NZ_PVWO01000483.1"/>
</dbReference>
<proteinExistence type="predicted"/>
<dbReference type="OrthoDB" id="494524at2"/>
<feature type="domain" description="G" evidence="8">
    <location>
        <begin position="68"/>
        <end position="178"/>
    </location>
</feature>
<evidence type="ECO:0000256" key="2">
    <source>
        <dbReference type="ARBA" id="ARBA00022692"/>
    </source>
</evidence>
<feature type="transmembrane region" description="Helical" evidence="7">
    <location>
        <begin position="386"/>
        <end position="408"/>
    </location>
</feature>